<accession>A0AA37TNI5</accession>
<proteinExistence type="predicted"/>
<sequence>MPEGGLGGDWIPRGIGARSRRHDHGAKTNRDGPMKLLYSPASPYARKVLVLAHEAGLIDRIDVTVAGASPTGPSAEVAAHNPLGKIPALVLEDGTALYDSRVICEYLDGLSAGPRLFPEGAARWDALTRQALADGLLDAALLTRYERVLRPEPQRWDAWEAGQIGKIRSALDRFETLVAGMPPLDIGTVALACAVGYLDLRFPDLGWREGRPAIAAWYAEFARRPSMEATVPKG</sequence>
<evidence type="ECO:0000313" key="4">
    <source>
        <dbReference type="Proteomes" id="UP001157440"/>
    </source>
</evidence>
<dbReference type="Proteomes" id="UP001157440">
    <property type="component" value="Unassembled WGS sequence"/>
</dbReference>
<dbReference type="InterPro" id="IPR004045">
    <property type="entry name" value="Glutathione_S-Trfase_N"/>
</dbReference>
<comment type="caution">
    <text evidence="3">The sequence shown here is derived from an EMBL/GenBank/DDBJ whole genome shotgun (WGS) entry which is preliminary data.</text>
</comment>
<dbReference type="Gene3D" id="1.20.1050.10">
    <property type="match status" value="1"/>
</dbReference>
<feature type="domain" description="GST N-terminal" evidence="2">
    <location>
        <begin position="32"/>
        <end position="115"/>
    </location>
</feature>
<evidence type="ECO:0000313" key="3">
    <source>
        <dbReference type="EMBL" id="GLS74254.1"/>
    </source>
</evidence>
<dbReference type="PROSITE" id="PS50404">
    <property type="entry name" value="GST_NTER"/>
    <property type="match status" value="1"/>
</dbReference>
<keyword evidence="4" id="KW-1185">Reference proteome</keyword>
<dbReference type="InterPro" id="IPR050983">
    <property type="entry name" value="GST_Omega/HSP26"/>
</dbReference>
<reference evidence="4" key="1">
    <citation type="journal article" date="2019" name="Int. J. Syst. Evol. Microbiol.">
        <title>The Global Catalogue of Microorganisms (GCM) 10K type strain sequencing project: providing services to taxonomists for standard genome sequencing and annotation.</title>
        <authorList>
            <consortium name="The Broad Institute Genomics Platform"/>
            <consortium name="The Broad Institute Genome Sequencing Center for Infectious Disease"/>
            <person name="Wu L."/>
            <person name="Ma J."/>
        </authorList>
    </citation>
    <scope>NUCLEOTIDE SEQUENCE [LARGE SCALE GENOMIC DNA]</scope>
    <source>
        <strain evidence="4">NBRC 103632</strain>
    </source>
</reference>
<dbReference type="PANTHER" id="PTHR43968">
    <property type="match status" value="1"/>
</dbReference>
<protein>
    <submittedName>
        <fullName evidence="3">Glutathione S-transferase</fullName>
    </submittedName>
</protein>
<dbReference type="AlphaFoldDB" id="A0AA37TNI5"/>
<dbReference type="SUPFAM" id="SSF47616">
    <property type="entry name" value="GST C-terminal domain-like"/>
    <property type="match status" value="1"/>
</dbReference>
<dbReference type="SUPFAM" id="SSF52833">
    <property type="entry name" value="Thioredoxin-like"/>
    <property type="match status" value="1"/>
</dbReference>
<feature type="region of interest" description="Disordered" evidence="1">
    <location>
        <begin position="1"/>
        <end position="33"/>
    </location>
</feature>
<dbReference type="Pfam" id="PF13409">
    <property type="entry name" value="GST_N_2"/>
    <property type="match status" value="1"/>
</dbReference>
<dbReference type="Pfam" id="PF13410">
    <property type="entry name" value="GST_C_2"/>
    <property type="match status" value="1"/>
</dbReference>
<dbReference type="CDD" id="cd03049">
    <property type="entry name" value="GST_N_3"/>
    <property type="match status" value="1"/>
</dbReference>
<dbReference type="Gene3D" id="3.40.30.10">
    <property type="entry name" value="Glutaredoxin"/>
    <property type="match status" value="1"/>
</dbReference>
<dbReference type="InterPro" id="IPR036249">
    <property type="entry name" value="Thioredoxin-like_sf"/>
</dbReference>
<dbReference type="CDD" id="cd03205">
    <property type="entry name" value="GST_C_6"/>
    <property type="match status" value="1"/>
</dbReference>
<evidence type="ECO:0000259" key="2">
    <source>
        <dbReference type="PROSITE" id="PS50404"/>
    </source>
</evidence>
<name>A0AA37TNI5_9HYPH</name>
<dbReference type="EMBL" id="BSPL01000034">
    <property type="protein sequence ID" value="GLS74254.1"/>
    <property type="molecule type" value="Genomic_DNA"/>
</dbReference>
<gene>
    <name evidence="3" type="ORF">GCM10007890_62690</name>
</gene>
<dbReference type="PANTHER" id="PTHR43968:SF6">
    <property type="entry name" value="GLUTATHIONE S-TRANSFERASE OMEGA"/>
    <property type="match status" value="1"/>
</dbReference>
<dbReference type="InterPro" id="IPR036282">
    <property type="entry name" value="Glutathione-S-Trfase_C_sf"/>
</dbReference>
<organism evidence="3 4">
    <name type="scientific">Methylobacterium tardum</name>
    <dbReference type="NCBI Taxonomy" id="374432"/>
    <lineage>
        <taxon>Bacteria</taxon>
        <taxon>Pseudomonadati</taxon>
        <taxon>Pseudomonadota</taxon>
        <taxon>Alphaproteobacteria</taxon>
        <taxon>Hyphomicrobiales</taxon>
        <taxon>Methylobacteriaceae</taxon>
        <taxon>Methylobacterium</taxon>
    </lineage>
</organism>
<evidence type="ECO:0000256" key="1">
    <source>
        <dbReference type="SAM" id="MobiDB-lite"/>
    </source>
</evidence>
<dbReference type="GO" id="GO:0005737">
    <property type="term" value="C:cytoplasm"/>
    <property type="evidence" value="ECO:0007669"/>
    <property type="project" value="TreeGrafter"/>
</dbReference>